<dbReference type="InterPro" id="IPR003741">
    <property type="entry name" value="LUD_dom"/>
</dbReference>
<feature type="domain" description="LUD" evidence="1">
    <location>
        <begin position="89"/>
        <end position="193"/>
    </location>
</feature>
<dbReference type="EMBL" id="FPKX01000060">
    <property type="protein sequence ID" value="SFZ98793.1"/>
    <property type="molecule type" value="Genomic_DNA"/>
</dbReference>
<dbReference type="PANTHER" id="PTHR43682:SF1">
    <property type="entry name" value="LACTATE UTILIZATION PROTEIN C"/>
    <property type="match status" value="1"/>
</dbReference>
<accession>A0A1W1EFK2</accession>
<dbReference type="InterPro" id="IPR024185">
    <property type="entry name" value="FTHF_cligase-like_sf"/>
</dbReference>
<evidence type="ECO:0000259" key="1">
    <source>
        <dbReference type="Pfam" id="PF02589"/>
    </source>
</evidence>
<dbReference type="AlphaFoldDB" id="A0A1W1EFK2"/>
<dbReference type="InterPro" id="IPR037171">
    <property type="entry name" value="NagB/RpiA_transferase-like"/>
</dbReference>
<dbReference type="Gene3D" id="3.40.50.10420">
    <property type="entry name" value="NagB/RpiA/CoA transferase-like"/>
    <property type="match status" value="1"/>
</dbReference>
<dbReference type="SUPFAM" id="SSF100950">
    <property type="entry name" value="NagB/RpiA/CoA transferase-like"/>
    <property type="match status" value="1"/>
</dbReference>
<reference evidence="2" key="1">
    <citation type="submission" date="2016-10" db="EMBL/GenBank/DDBJ databases">
        <authorList>
            <person name="de Groot N.N."/>
        </authorList>
    </citation>
    <scope>NUCLEOTIDE SEQUENCE</scope>
</reference>
<evidence type="ECO:0000313" key="2">
    <source>
        <dbReference type="EMBL" id="SFZ98793.1"/>
    </source>
</evidence>
<protein>
    <recommendedName>
        <fullName evidence="1">LUD domain-containing protein</fullName>
    </recommendedName>
</protein>
<gene>
    <name evidence="2" type="ORF">MNB_SV-5-1466</name>
</gene>
<dbReference type="Pfam" id="PF02589">
    <property type="entry name" value="LUD_dom"/>
    <property type="match status" value="1"/>
</dbReference>
<organism evidence="2">
    <name type="scientific">hydrothermal vent metagenome</name>
    <dbReference type="NCBI Taxonomy" id="652676"/>
    <lineage>
        <taxon>unclassified sequences</taxon>
        <taxon>metagenomes</taxon>
        <taxon>ecological metagenomes</taxon>
    </lineage>
</organism>
<proteinExistence type="predicted"/>
<dbReference type="PANTHER" id="PTHR43682">
    <property type="entry name" value="LACTATE UTILIZATION PROTEIN C"/>
    <property type="match status" value="1"/>
</dbReference>
<name>A0A1W1EFK2_9ZZZZ</name>
<sequence>MSSRDTILNNIRKNVPSSTIELPETNISHMQYADKNEKFSTSLKSVGGNAVWLKDQTVEDFVKEHYSNLEVIVSTQKDTPYVTKEISDIEDPHELENVDLAVVEGHFAVAENGAVWIKNSENRHRALYFLATQLLIVVKKENIFDTMHEAYEKINFEEAGYGLFISGPSKTADIEQALVIGAHGPTDACVLFV</sequence>